<dbReference type="Gene3D" id="1.10.10.10">
    <property type="entry name" value="Winged helix-like DNA-binding domain superfamily/Winged helix DNA-binding domain"/>
    <property type="match status" value="1"/>
</dbReference>
<evidence type="ECO:0000313" key="3">
    <source>
        <dbReference type="Proteomes" id="UP000655751"/>
    </source>
</evidence>
<dbReference type="GO" id="GO:0003700">
    <property type="term" value="F:DNA-binding transcription factor activity"/>
    <property type="evidence" value="ECO:0007669"/>
    <property type="project" value="InterPro"/>
</dbReference>
<dbReference type="Proteomes" id="UP000655751">
    <property type="component" value="Unassembled WGS sequence"/>
</dbReference>
<dbReference type="InterPro" id="IPR000835">
    <property type="entry name" value="HTH_MarR-typ"/>
</dbReference>
<sequence>MHSESVRLLEFEAMVLMLHQLRMDRCGAVDDLERSGYLVLNWLRARGPLSISELSESFSVDNSTVYRQTATLLRLGLVERISDPGGGMARKFRVTPSGDRSLDRARHRRTAMLREFLGDWDIEEIADFASRLARFNAEVERYRREQHPAREATESEAMSP</sequence>
<gene>
    <name evidence="2" type="ORF">IT779_26395</name>
</gene>
<dbReference type="SMART" id="SM00347">
    <property type="entry name" value="HTH_MARR"/>
    <property type="match status" value="1"/>
</dbReference>
<dbReference type="PROSITE" id="PS50995">
    <property type="entry name" value="HTH_MARR_2"/>
    <property type="match status" value="1"/>
</dbReference>
<keyword evidence="3" id="KW-1185">Reference proteome</keyword>
<dbReference type="RefSeq" id="WP_196152120.1">
    <property type="nucleotide sequence ID" value="NZ_JADMLG010000012.1"/>
</dbReference>
<dbReference type="InterPro" id="IPR052526">
    <property type="entry name" value="HTH-type_Bedaq_tolerance"/>
</dbReference>
<feature type="domain" description="HTH marR-type" evidence="1">
    <location>
        <begin position="2"/>
        <end position="137"/>
    </location>
</feature>
<dbReference type="AlphaFoldDB" id="A0A931IHN4"/>
<dbReference type="InterPro" id="IPR036390">
    <property type="entry name" value="WH_DNA-bd_sf"/>
</dbReference>
<dbReference type="PANTHER" id="PTHR39515:SF2">
    <property type="entry name" value="HTH-TYPE TRANSCRIPTIONAL REGULATOR RV0880"/>
    <property type="match status" value="1"/>
</dbReference>
<comment type="caution">
    <text evidence="2">The sequence shown here is derived from an EMBL/GenBank/DDBJ whole genome shotgun (WGS) entry which is preliminary data.</text>
</comment>
<evidence type="ECO:0000313" key="2">
    <source>
        <dbReference type="EMBL" id="MBH0779808.1"/>
    </source>
</evidence>
<dbReference type="PANTHER" id="PTHR39515">
    <property type="entry name" value="CONSERVED PROTEIN"/>
    <property type="match status" value="1"/>
</dbReference>
<organism evidence="2 3">
    <name type="scientific">Nocardia bovistercoris</name>
    <dbReference type="NCBI Taxonomy" id="2785916"/>
    <lineage>
        <taxon>Bacteria</taxon>
        <taxon>Bacillati</taxon>
        <taxon>Actinomycetota</taxon>
        <taxon>Actinomycetes</taxon>
        <taxon>Mycobacteriales</taxon>
        <taxon>Nocardiaceae</taxon>
        <taxon>Nocardia</taxon>
    </lineage>
</organism>
<proteinExistence type="predicted"/>
<dbReference type="InterPro" id="IPR036388">
    <property type="entry name" value="WH-like_DNA-bd_sf"/>
</dbReference>
<dbReference type="EMBL" id="JADMLG010000012">
    <property type="protein sequence ID" value="MBH0779808.1"/>
    <property type="molecule type" value="Genomic_DNA"/>
</dbReference>
<dbReference type="Pfam" id="PF01047">
    <property type="entry name" value="MarR"/>
    <property type="match status" value="1"/>
</dbReference>
<protein>
    <submittedName>
        <fullName evidence="2">MarR family transcriptional regulator</fullName>
    </submittedName>
</protein>
<reference evidence="2" key="1">
    <citation type="submission" date="2020-11" db="EMBL/GenBank/DDBJ databases">
        <title>Nocardia NEAU-351.nov., a novel actinomycete isolated from the cow dung.</title>
        <authorList>
            <person name="Zhang X."/>
        </authorList>
    </citation>
    <scope>NUCLEOTIDE SEQUENCE</scope>
    <source>
        <strain evidence="2">NEAU-351</strain>
    </source>
</reference>
<name>A0A931IHN4_9NOCA</name>
<evidence type="ECO:0000259" key="1">
    <source>
        <dbReference type="PROSITE" id="PS50995"/>
    </source>
</evidence>
<dbReference type="SUPFAM" id="SSF46785">
    <property type="entry name" value="Winged helix' DNA-binding domain"/>
    <property type="match status" value="1"/>
</dbReference>
<accession>A0A931IHN4</accession>